<evidence type="ECO:0000256" key="2">
    <source>
        <dbReference type="ARBA" id="ARBA00022490"/>
    </source>
</evidence>
<proteinExistence type="predicted"/>
<name>A0A426ZGT2_ENSVE</name>
<comment type="caution">
    <text evidence="3">The sequence shown here is derived from an EMBL/GenBank/DDBJ whole genome shotgun (WGS) entry which is preliminary data.</text>
</comment>
<dbReference type="GO" id="GO:0005819">
    <property type="term" value="C:spindle"/>
    <property type="evidence" value="ECO:0007669"/>
    <property type="project" value="TreeGrafter"/>
</dbReference>
<dbReference type="PANTHER" id="PTHR12085">
    <property type="entry name" value="SERINE/THREONINE-PROTEIN PHOSPHATASE 2A REGULATORY SUBUNIT B'' SUBUNIT GAMMA"/>
    <property type="match status" value="1"/>
</dbReference>
<keyword evidence="2" id="KW-0963">Cytoplasm</keyword>
<dbReference type="GO" id="GO:0005737">
    <property type="term" value="C:cytoplasm"/>
    <property type="evidence" value="ECO:0007669"/>
    <property type="project" value="UniProtKB-SubCell"/>
</dbReference>
<dbReference type="GO" id="GO:0000226">
    <property type="term" value="P:microtubule cytoskeleton organization"/>
    <property type="evidence" value="ECO:0007669"/>
    <property type="project" value="TreeGrafter"/>
</dbReference>
<sequence length="95" mass="10608">MGGTGPVSVVCWNVFDEHVRRSKTGGVNAREMDFESFPDFMKSGDMVKPVDPLRITLTDLLACKQGGTVVGMLMDVCGFWAHDNRENLLQEEEEE</sequence>
<organism evidence="3 4">
    <name type="scientific">Ensete ventricosum</name>
    <name type="common">Abyssinian banana</name>
    <name type="synonym">Musa ensete</name>
    <dbReference type="NCBI Taxonomy" id="4639"/>
    <lineage>
        <taxon>Eukaryota</taxon>
        <taxon>Viridiplantae</taxon>
        <taxon>Streptophyta</taxon>
        <taxon>Embryophyta</taxon>
        <taxon>Tracheophyta</taxon>
        <taxon>Spermatophyta</taxon>
        <taxon>Magnoliopsida</taxon>
        <taxon>Liliopsida</taxon>
        <taxon>Zingiberales</taxon>
        <taxon>Musaceae</taxon>
        <taxon>Ensete</taxon>
    </lineage>
</organism>
<evidence type="ECO:0000313" key="4">
    <source>
        <dbReference type="Proteomes" id="UP000287651"/>
    </source>
</evidence>
<dbReference type="Gene3D" id="1.10.238.10">
    <property type="entry name" value="EF-hand"/>
    <property type="match status" value="1"/>
</dbReference>
<evidence type="ECO:0000313" key="3">
    <source>
        <dbReference type="EMBL" id="RRT63185.1"/>
    </source>
</evidence>
<dbReference type="EMBL" id="AMZH03006689">
    <property type="protein sequence ID" value="RRT63185.1"/>
    <property type="molecule type" value="Genomic_DNA"/>
</dbReference>
<gene>
    <name evidence="3" type="ORF">B296_00006857</name>
</gene>
<dbReference type="PANTHER" id="PTHR12085:SF3">
    <property type="entry name" value="SERINE_THREONINE-PROTEIN PHOSPHATASE 2A REGULATORY SUBUNIT B'' SUBUNIT GAMMA"/>
    <property type="match status" value="1"/>
</dbReference>
<protein>
    <submittedName>
        <fullName evidence="3">Uncharacterized protein</fullName>
    </submittedName>
</protein>
<dbReference type="GO" id="GO:0035303">
    <property type="term" value="P:regulation of dephosphorylation"/>
    <property type="evidence" value="ECO:0007669"/>
    <property type="project" value="InterPro"/>
</dbReference>
<comment type="subcellular location">
    <subcellularLocation>
        <location evidence="1">Cytoplasm</location>
    </subcellularLocation>
</comment>
<dbReference type="Proteomes" id="UP000287651">
    <property type="component" value="Unassembled WGS sequence"/>
</dbReference>
<dbReference type="GO" id="GO:0030865">
    <property type="term" value="P:cortical cytoskeleton organization"/>
    <property type="evidence" value="ECO:0007669"/>
    <property type="project" value="TreeGrafter"/>
</dbReference>
<dbReference type="AlphaFoldDB" id="A0A426ZGT2"/>
<reference evidence="3 4" key="1">
    <citation type="journal article" date="2014" name="Agronomy (Basel)">
        <title>A Draft Genome Sequence for Ensete ventricosum, the Drought-Tolerant Tree Against Hunger.</title>
        <authorList>
            <person name="Harrison J."/>
            <person name="Moore K.A."/>
            <person name="Paszkiewicz K."/>
            <person name="Jones T."/>
            <person name="Grant M."/>
            <person name="Ambacheew D."/>
            <person name="Muzemil S."/>
            <person name="Studholme D.J."/>
        </authorList>
    </citation>
    <scope>NUCLEOTIDE SEQUENCE [LARGE SCALE GENOMIC DNA]</scope>
</reference>
<evidence type="ECO:0000256" key="1">
    <source>
        <dbReference type="ARBA" id="ARBA00004496"/>
    </source>
</evidence>
<dbReference type="InterPro" id="IPR039865">
    <property type="entry name" value="PPP2R3C"/>
</dbReference>
<accession>A0A426ZGT2</accession>